<comment type="caution">
    <text evidence="2">The sequence shown here is derived from an EMBL/GenBank/DDBJ whole genome shotgun (WGS) entry which is preliminary data.</text>
</comment>
<organism evidence="2 3">
    <name type="scientific">Streptomyces cavernicola</name>
    <dbReference type="NCBI Taxonomy" id="3043613"/>
    <lineage>
        <taxon>Bacteria</taxon>
        <taxon>Bacillati</taxon>
        <taxon>Actinomycetota</taxon>
        <taxon>Actinomycetes</taxon>
        <taxon>Kitasatosporales</taxon>
        <taxon>Streptomycetaceae</taxon>
        <taxon>Streptomyces</taxon>
    </lineage>
</organism>
<dbReference type="Pfam" id="PF04149">
    <property type="entry name" value="DUF397"/>
    <property type="match status" value="1"/>
</dbReference>
<feature type="domain" description="DUF397" evidence="1">
    <location>
        <begin position="7"/>
        <end position="60"/>
    </location>
</feature>
<accession>A0ABT6SB06</accession>
<dbReference type="EMBL" id="JASCIQ010000015">
    <property type="protein sequence ID" value="MDI3405370.1"/>
    <property type="molecule type" value="Genomic_DNA"/>
</dbReference>
<dbReference type="Proteomes" id="UP001223978">
    <property type="component" value="Unassembled WGS sequence"/>
</dbReference>
<keyword evidence="3" id="KW-1185">Reference proteome</keyword>
<name>A0ABT6SB06_9ACTN</name>
<sequence length="64" mass="7004">MNSPENLAWFKSSYSGGGGGECLEVAQDQRELTLHIRDSKNPSLPHLTATPAAWAAFLNAYARR</sequence>
<protein>
    <submittedName>
        <fullName evidence="2">DUF397 domain-containing protein</fullName>
    </submittedName>
</protein>
<evidence type="ECO:0000259" key="1">
    <source>
        <dbReference type="Pfam" id="PF04149"/>
    </source>
</evidence>
<evidence type="ECO:0000313" key="2">
    <source>
        <dbReference type="EMBL" id="MDI3405370.1"/>
    </source>
</evidence>
<proteinExistence type="predicted"/>
<gene>
    <name evidence="2" type="ORF">QIS96_16270</name>
</gene>
<dbReference type="InterPro" id="IPR007278">
    <property type="entry name" value="DUF397"/>
</dbReference>
<reference evidence="2 3" key="1">
    <citation type="submission" date="2023-05" db="EMBL/GenBank/DDBJ databases">
        <title>Draft genome sequence of Streptomyces sp. B-S-A6 isolated from a cave soil in Thailand.</title>
        <authorList>
            <person name="Chamroensaksri N."/>
            <person name="Muangham S."/>
        </authorList>
    </citation>
    <scope>NUCLEOTIDE SEQUENCE [LARGE SCALE GENOMIC DNA]</scope>
    <source>
        <strain evidence="2 3">B-S-A6</strain>
    </source>
</reference>
<evidence type="ECO:0000313" key="3">
    <source>
        <dbReference type="Proteomes" id="UP001223978"/>
    </source>
</evidence>